<dbReference type="PANTHER" id="PTHR10857:SF106">
    <property type="entry name" value="C2 DOMAIN-CONTAINING PROTEIN"/>
    <property type="match status" value="1"/>
</dbReference>
<dbReference type="GO" id="GO:0005544">
    <property type="term" value="F:calcium-dependent phospholipid binding"/>
    <property type="evidence" value="ECO:0007669"/>
    <property type="project" value="InterPro"/>
</dbReference>
<gene>
    <name evidence="2" type="ORF">PSON_ATCC_30995.1.T0070015</name>
</gene>
<dbReference type="InterPro" id="IPR045052">
    <property type="entry name" value="Copine"/>
</dbReference>
<dbReference type="PROSITE" id="PS50004">
    <property type="entry name" value="C2"/>
    <property type="match status" value="1"/>
</dbReference>
<comment type="caution">
    <text evidence="2">The sequence shown here is derived from an EMBL/GenBank/DDBJ whole genome shotgun (WGS) entry which is preliminary data.</text>
</comment>
<dbReference type="AlphaFoldDB" id="A0A8S1KI44"/>
<name>A0A8S1KI44_9CILI</name>
<dbReference type="EMBL" id="CAJJDN010000007">
    <property type="protein sequence ID" value="CAD8052796.1"/>
    <property type="molecule type" value="Genomic_DNA"/>
</dbReference>
<evidence type="ECO:0000313" key="2">
    <source>
        <dbReference type="EMBL" id="CAD8052796.1"/>
    </source>
</evidence>
<dbReference type="PANTHER" id="PTHR10857">
    <property type="entry name" value="COPINE"/>
    <property type="match status" value="1"/>
</dbReference>
<dbReference type="Proteomes" id="UP000692954">
    <property type="component" value="Unassembled WGS sequence"/>
</dbReference>
<dbReference type="OrthoDB" id="5855668at2759"/>
<evidence type="ECO:0000259" key="1">
    <source>
        <dbReference type="PROSITE" id="PS50004"/>
    </source>
</evidence>
<accession>A0A8S1KI44</accession>
<dbReference type="Pfam" id="PF00168">
    <property type="entry name" value="C2"/>
    <property type="match status" value="1"/>
</dbReference>
<reference evidence="2" key="1">
    <citation type="submission" date="2021-01" db="EMBL/GenBank/DDBJ databases">
        <authorList>
            <consortium name="Genoscope - CEA"/>
            <person name="William W."/>
        </authorList>
    </citation>
    <scope>NUCLEOTIDE SEQUENCE</scope>
</reference>
<feature type="domain" description="C2" evidence="1">
    <location>
        <begin position="1"/>
        <end position="116"/>
    </location>
</feature>
<protein>
    <recommendedName>
        <fullName evidence="1">C2 domain-containing protein</fullName>
    </recommendedName>
</protein>
<proteinExistence type="predicted"/>
<dbReference type="GO" id="GO:0071277">
    <property type="term" value="P:cellular response to calcium ion"/>
    <property type="evidence" value="ECO:0007669"/>
    <property type="project" value="TreeGrafter"/>
</dbReference>
<evidence type="ECO:0000313" key="3">
    <source>
        <dbReference type="Proteomes" id="UP000692954"/>
    </source>
</evidence>
<dbReference type="GO" id="GO:0005886">
    <property type="term" value="C:plasma membrane"/>
    <property type="evidence" value="ECO:0007669"/>
    <property type="project" value="TreeGrafter"/>
</dbReference>
<sequence>MSQSKFFVVRIKCYELVQNQNNSEINCMVVVKEYADNQWNEKGKTEIQKNQRNPQFSTAIQLNYQFEMSYRVLFQVLNTNKEQSNWIDRTKYINSVNCKRLNIFYRYYKLRQESWKNRNNWRILEIQK</sequence>
<organism evidence="2 3">
    <name type="scientific">Paramecium sonneborni</name>
    <dbReference type="NCBI Taxonomy" id="65129"/>
    <lineage>
        <taxon>Eukaryota</taxon>
        <taxon>Sar</taxon>
        <taxon>Alveolata</taxon>
        <taxon>Ciliophora</taxon>
        <taxon>Intramacronucleata</taxon>
        <taxon>Oligohymenophorea</taxon>
        <taxon>Peniculida</taxon>
        <taxon>Parameciidae</taxon>
        <taxon>Paramecium</taxon>
    </lineage>
</organism>
<dbReference type="InterPro" id="IPR000008">
    <property type="entry name" value="C2_dom"/>
</dbReference>
<keyword evidence="3" id="KW-1185">Reference proteome</keyword>